<protein>
    <submittedName>
        <fullName evidence="1">Uncharacterized protein</fullName>
    </submittedName>
</protein>
<comment type="caution">
    <text evidence="1">The sequence shown here is derived from an EMBL/GenBank/DDBJ whole genome shotgun (WGS) entry which is preliminary data.</text>
</comment>
<reference evidence="1 2" key="1">
    <citation type="submission" date="2016-04" db="EMBL/GenBank/DDBJ databases">
        <title>Draft Genome Sequences of Staphylococcus capitis Strain H36, S. capitis Strain H65, S. cohnii Strain H62, S. hominis Strain H69, Mycobacterium iranicum Strain H39, Plantibacter sp. Strain H53, Pseudomonas oryzihabitans Strain H72, and Microbacterium sp. Strain H83, isolated from residential settings.</title>
        <authorList>
            <person name="Lymperopoulou D."/>
            <person name="Adams R.I."/>
            <person name="Lindow S."/>
            <person name="Coil D.A."/>
            <person name="Jospin G."/>
            <person name="Eisen J.A."/>
        </authorList>
    </citation>
    <scope>NUCLEOTIDE SEQUENCE [LARGE SCALE GENOMIC DNA]</scope>
    <source>
        <strain evidence="1 2">H39</strain>
    </source>
</reference>
<proteinExistence type="predicted"/>
<evidence type="ECO:0000313" key="2">
    <source>
        <dbReference type="Proteomes" id="UP000078396"/>
    </source>
</evidence>
<sequence length="187" mass="20782">MASFPEETYLLDALLPPVELPALPDVLLKVDTMSHLEHDWDRLRRVRGQAPTSPGVYNFVHMQFVDPDVDDVALNLSHDVAATLVRPNSGNSVSYAPGVYVLAADLTISEIVRLNTAVFIPVDEVREYGITWRRSRLFSEFATHSEGGTDIFTIRFADPSVPAMVVEDPRAPIPVKMAAWPTGKYFS</sequence>
<dbReference type="OrthoDB" id="9989277at2"/>
<evidence type="ECO:0000313" key="1">
    <source>
        <dbReference type="EMBL" id="OAN34301.1"/>
    </source>
</evidence>
<organism evidence="1 2">
    <name type="scientific">Mycolicibacterium iranicum</name>
    <name type="common">Mycobacterium iranicum</name>
    <dbReference type="NCBI Taxonomy" id="912594"/>
    <lineage>
        <taxon>Bacteria</taxon>
        <taxon>Bacillati</taxon>
        <taxon>Actinomycetota</taxon>
        <taxon>Actinomycetes</taxon>
        <taxon>Mycobacteriales</taxon>
        <taxon>Mycobacteriaceae</taxon>
        <taxon>Mycolicibacterium</taxon>
    </lineage>
</organism>
<accession>A0A178LR00</accession>
<dbReference type="Proteomes" id="UP000078396">
    <property type="component" value="Unassembled WGS sequence"/>
</dbReference>
<name>A0A178LR00_MYCIR</name>
<dbReference type="EMBL" id="LWCS01000044">
    <property type="protein sequence ID" value="OAN34301.1"/>
    <property type="molecule type" value="Genomic_DNA"/>
</dbReference>
<dbReference type="AlphaFoldDB" id="A0A178LR00"/>
<dbReference type="RefSeq" id="WP_064283923.1">
    <property type="nucleotide sequence ID" value="NZ_LWCS01000044.1"/>
</dbReference>
<gene>
    <name evidence="1" type="ORF">A4X20_27015</name>
</gene>